<keyword evidence="3 4" id="KW-0975">Bacterial flagellum</keyword>
<comment type="subcellular location">
    <subcellularLocation>
        <location evidence="1 4">Bacterial flagellum basal body</location>
    </subcellularLocation>
</comment>
<sequence length="108" mass="10787">MLDALNSLTSLRGPAAASATSATGASAAVAQPRAVSGADFTDVLADVSGQAVNALKGAEATAITGIQGRASVQQVVQSIMAAEETLQTALAVRDKVVAAYQEISRMAI</sequence>
<dbReference type="InterPro" id="IPR001624">
    <property type="entry name" value="FliE"/>
</dbReference>
<accession>A0ABT0DKS9</accession>
<comment type="caution">
    <text evidence="5">The sequence shown here is derived from an EMBL/GenBank/DDBJ whole genome shotgun (WGS) entry which is preliminary data.</text>
</comment>
<dbReference type="PANTHER" id="PTHR34653">
    <property type="match status" value="1"/>
</dbReference>
<dbReference type="EMBL" id="JALKCG010000002">
    <property type="protein sequence ID" value="MCK0207908.1"/>
    <property type="molecule type" value="Genomic_DNA"/>
</dbReference>
<evidence type="ECO:0000313" key="5">
    <source>
        <dbReference type="EMBL" id="MCK0207908.1"/>
    </source>
</evidence>
<comment type="similarity">
    <text evidence="2 4">Belongs to the FliE family.</text>
</comment>
<evidence type="ECO:0000256" key="4">
    <source>
        <dbReference type="HAMAP-Rule" id="MF_00724"/>
    </source>
</evidence>
<organism evidence="5 6">
    <name type="scientific">Ancylobacter koreensis</name>
    <dbReference type="NCBI Taxonomy" id="266121"/>
    <lineage>
        <taxon>Bacteria</taxon>
        <taxon>Pseudomonadati</taxon>
        <taxon>Pseudomonadota</taxon>
        <taxon>Alphaproteobacteria</taxon>
        <taxon>Hyphomicrobiales</taxon>
        <taxon>Xanthobacteraceae</taxon>
        <taxon>Ancylobacter</taxon>
    </lineage>
</organism>
<gene>
    <name evidence="4" type="primary">fliE</name>
    <name evidence="5" type="ORF">MWN33_07660</name>
</gene>
<evidence type="ECO:0000256" key="2">
    <source>
        <dbReference type="ARBA" id="ARBA00009272"/>
    </source>
</evidence>
<keyword evidence="6" id="KW-1185">Reference proteome</keyword>
<dbReference type="HAMAP" id="MF_00724">
    <property type="entry name" value="FliE"/>
    <property type="match status" value="1"/>
</dbReference>
<dbReference type="Pfam" id="PF02049">
    <property type="entry name" value="FliE"/>
    <property type="match status" value="1"/>
</dbReference>
<proteinExistence type="inferred from homology"/>
<evidence type="ECO:0000313" key="6">
    <source>
        <dbReference type="Proteomes" id="UP001202867"/>
    </source>
</evidence>
<evidence type="ECO:0000256" key="3">
    <source>
        <dbReference type="ARBA" id="ARBA00023143"/>
    </source>
</evidence>
<dbReference type="Proteomes" id="UP001202867">
    <property type="component" value="Unassembled WGS sequence"/>
</dbReference>
<keyword evidence="5" id="KW-0282">Flagellum</keyword>
<keyword evidence="5" id="KW-0966">Cell projection</keyword>
<name>A0ABT0DKS9_9HYPH</name>
<keyword evidence="5" id="KW-0969">Cilium</keyword>
<protein>
    <recommendedName>
        <fullName evidence="4">Flagellar hook-basal body complex protein FliE</fullName>
    </recommendedName>
</protein>
<evidence type="ECO:0000256" key="1">
    <source>
        <dbReference type="ARBA" id="ARBA00004117"/>
    </source>
</evidence>
<reference evidence="6" key="1">
    <citation type="submission" date="2023-07" db="EMBL/GenBank/DDBJ databases">
        <title>Ancylobacter moscoviensis sp. nov., facultatively methylotrophic bacteria from activated sludge and the reclassification of Starkeya novella (Starkey 1934) Kelly et al. 2000 as Ancylobacter novellus comb. nov., Starkeya koreensis Im et al. 2006 as Ancylobacter koreensis comb.nov., Angulomicrobium tetraedrale Vasil'eva et al. 1986 as Ancylobacter tetraedralis comb. nov., Angulomicrobium amanitiforme Fritz et al. 2004 as Ancylobacter amanitiformis comb. nov. and Methylorhabdus multivorans Doronina et al. 1996 as Ancylobacter multivorans comb. nov. and emended description of the genus Ancylobacter.</title>
        <authorList>
            <person name="Doronina N."/>
            <person name="Chemodurova A."/>
            <person name="Grouzdev D."/>
            <person name="Koziaeva V."/>
            <person name="Shi W."/>
            <person name="Wu L."/>
            <person name="Kaparullina E."/>
        </authorList>
    </citation>
    <scope>NUCLEOTIDE SEQUENCE [LARGE SCALE GENOMIC DNA]</scope>
    <source>
        <strain evidence="6">Jip08</strain>
    </source>
</reference>
<dbReference type="PANTHER" id="PTHR34653:SF1">
    <property type="entry name" value="FLAGELLAR HOOK-BASAL BODY COMPLEX PROTEIN FLIE"/>
    <property type="match status" value="1"/>
</dbReference>
<dbReference type="RefSeq" id="WP_247200329.1">
    <property type="nucleotide sequence ID" value="NZ_JALKCG010000002.1"/>
</dbReference>